<gene>
    <name evidence="1" type="ORF">EAH89_03515</name>
</gene>
<protein>
    <submittedName>
        <fullName evidence="1">4,5-dihydroxyphthalate decarboxylase</fullName>
    </submittedName>
</protein>
<comment type="caution">
    <text evidence="1">The sequence shown here is derived from an EMBL/GenBank/DDBJ whole genome shotgun (WGS) entry which is preliminary data.</text>
</comment>
<name>A0A502GFC7_9PROT</name>
<proteinExistence type="predicted"/>
<organism evidence="1 2">
    <name type="scientific">Muricoccus nepalensis</name>
    <dbReference type="NCBI Taxonomy" id="1854500"/>
    <lineage>
        <taxon>Bacteria</taxon>
        <taxon>Pseudomonadati</taxon>
        <taxon>Pseudomonadota</taxon>
        <taxon>Alphaproteobacteria</taxon>
        <taxon>Acetobacterales</taxon>
        <taxon>Roseomonadaceae</taxon>
        <taxon>Muricoccus</taxon>
    </lineage>
</organism>
<dbReference type="Proteomes" id="UP000317078">
    <property type="component" value="Unassembled WGS sequence"/>
</dbReference>
<evidence type="ECO:0000313" key="1">
    <source>
        <dbReference type="EMBL" id="TPG60451.1"/>
    </source>
</evidence>
<accession>A0A502GFC7</accession>
<dbReference type="EMBL" id="RCZP01000002">
    <property type="protein sequence ID" value="TPG60451.1"/>
    <property type="molecule type" value="Genomic_DNA"/>
</dbReference>
<keyword evidence="2" id="KW-1185">Reference proteome</keyword>
<reference evidence="1 2" key="1">
    <citation type="journal article" date="2019" name="Environ. Microbiol.">
        <title>Species interactions and distinct microbial communities in high Arctic permafrost affected cryosols are associated with the CH4 and CO2 gas fluxes.</title>
        <authorList>
            <person name="Altshuler I."/>
            <person name="Hamel J."/>
            <person name="Turney S."/>
            <person name="Magnuson E."/>
            <person name="Levesque R."/>
            <person name="Greer C."/>
            <person name="Whyte L.G."/>
        </authorList>
    </citation>
    <scope>NUCLEOTIDE SEQUENCE [LARGE SCALE GENOMIC DNA]</scope>
    <source>
        <strain evidence="1 2">S9.3B</strain>
    </source>
</reference>
<dbReference type="OrthoDB" id="8689594at2"/>
<dbReference type="AlphaFoldDB" id="A0A502GFC7"/>
<dbReference type="SUPFAM" id="SSF53850">
    <property type="entry name" value="Periplasmic binding protein-like II"/>
    <property type="match status" value="1"/>
</dbReference>
<dbReference type="Gene3D" id="3.40.190.10">
    <property type="entry name" value="Periplasmic binding protein-like II"/>
    <property type="match status" value="1"/>
</dbReference>
<evidence type="ECO:0000313" key="2">
    <source>
        <dbReference type="Proteomes" id="UP000317078"/>
    </source>
</evidence>
<sequence>MRPITLTLACAPYDRVRPLFDGRVRVEGVEIVPVPLASEQSFPRAVQRAEFDASELSLSSHLLQVSRGEGEYVALPVFVSRAFRHGAIYLRRDAGIARPKDLEGRLVGIPEYQMTLGLWVRGILADEHGVDVNGIRYRTAGTNAAGRRERLPLELPAGMDVAPLAEGDTLNAALLRGALDAIFSPTPPEAFAAGDPRVVRLFPDPKAAEIAYHARTGFHPIMHVIGVRAAVLARDPGLARRLYEGFAEAKRVAVAEWDRSLRASAPPAMIPWLPQAWEEARAVLGPDPWTYGVSANRAELEAVLRWSAAQHLARRRLAIEEVFAPGTLDT</sequence>
<dbReference type="RefSeq" id="WP_140881379.1">
    <property type="nucleotide sequence ID" value="NZ_RCZP01000002.1"/>
</dbReference>